<proteinExistence type="predicted"/>
<keyword evidence="2" id="KW-1185">Reference proteome</keyword>
<name>A0ABU1U6Q0_9MICC</name>
<reference evidence="1 2" key="1">
    <citation type="submission" date="2023-07" db="EMBL/GenBank/DDBJ databases">
        <title>Sorghum-associated microbial communities from plants grown in Nebraska, USA.</title>
        <authorList>
            <person name="Schachtman D."/>
        </authorList>
    </citation>
    <scope>NUCLEOTIDE SEQUENCE [LARGE SCALE GENOMIC DNA]</scope>
    <source>
        <strain evidence="1 2">BE167</strain>
    </source>
</reference>
<evidence type="ECO:0000313" key="2">
    <source>
        <dbReference type="Proteomes" id="UP001252243"/>
    </source>
</evidence>
<organism evidence="1 2">
    <name type="scientific">Arthrobacter ginsengisoli</name>
    <dbReference type="NCBI Taxonomy" id="1356565"/>
    <lineage>
        <taxon>Bacteria</taxon>
        <taxon>Bacillati</taxon>
        <taxon>Actinomycetota</taxon>
        <taxon>Actinomycetes</taxon>
        <taxon>Micrococcales</taxon>
        <taxon>Micrococcaceae</taxon>
        <taxon>Arthrobacter</taxon>
    </lineage>
</organism>
<sequence>METAMPDPLSTAQRLANAERELELFERQPPLGARAYIAGRNSRREIIAELREELDA</sequence>
<dbReference type="EMBL" id="JAVDVQ010000001">
    <property type="protein sequence ID" value="MDR7080792.1"/>
    <property type="molecule type" value="Genomic_DNA"/>
</dbReference>
<dbReference type="RefSeq" id="WP_310049391.1">
    <property type="nucleotide sequence ID" value="NZ_JAVDVQ010000001.1"/>
</dbReference>
<gene>
    <name evidence="1" type="ORF">J2X01_000061</name>
</gene>
<comment type="caution">
    <text evidence="1">The sequence shown here is derived from an EMBL/GenBank/DDBJ whole genome shotgun (WGS) entry which is preliminary data.</text>
</comment>
<dbReference type="Proteomes" id="UP001252243">
    <property type="component" value="Unassembled WGS sequence"/>
</dbReference>
<protein>
    <recommendedName>
        <fullName evidence="3">Antitoxin VbhA domain-containing protein</fullName>
    </recommendedName>
</protein>
<evidence type="ECO:0000313" key="1">
    <source>
        <dbReference type="EMBL" id="MDR7080792.1"/>
    </source>
</evidence>
<accession>A0ABU1U6Q0</accession>
<evidence type="ECO:0008006" key="3">
    <source>
        <dbReference type="Google" id="ProtNLM"/>
    </source>
</evidence>